<evidence type="ECO:0000256" key="1">
    <source>
        <dbReference type="SAM" id="MobiDB-lite"/>
    </source>
</evidence>
<dbReference type="InterPro" id="IPR040256">
    <property type="entry name" value="At4g02000-like"/>
</dbReference>
<evidence type="ECO:0000313" key="3">
    <source>
        <dbReference type="Proteomes" id="UP000289738"/>
    </source>
</evidence>
<feature type="region of interest" description="Disordered" evidence="1">
    <location>
        <begin position="239"/>
        <end position="277"/>
    </location>
</feature>
<proteinExistence type="predicted"/>
<dbReference type="PANTHER" id="PTHR31286">
    <property type="entry name" value="GLYCINE-RICH CELL WALL STRUCTURAL PROTEIN 1.8-LIKE"/>
    <property type="match status" value="1"/>
</dbReference>
<feature type="compositionally biased region" description="Basic and acidic residues" evidence="1">
    <location>
        <begin position="247"/>
        <end position="269"/>
    </location>
</feature>
<evidence type="ECO:0000313" key="2">
    <source>
        <dbReference type="EMBL" id="RYQ85188.1"/>
    </source>
</evidence>
<dbReference type="PANTHER" id="PTHR31286:SF99">
    <property type="entry name" value="DUF4283 DOMAIN-CONTAINING PROTEIN"/>
    <property type="match status" value="1"/>
</dbReference>
<organism evidence="2 3">
    <name type="scientific">Arachis hypogaea</name>
    <name type="common">Peanut</name>
    <dbReference type="NCBI Taxonomy" id="3818"/>
    <lineage>
        <taxon>Eukaryota</taxon>
        <taxon>Viridiplantae</taxon>
        <taxon>Streptophyta</taxon>
        <taxon>Embryophyta</taxon>
        <taxon>Tracheophyta</taxon>
        <taxon>Spermatophyta</taxon>
        <taxon>Magnoliopsida</taxon>
        <taxon>eudicotyledons</taxon>
        <taxon>Gunneridae</taxon>
        <taxon>Pentapetalae</taxon>
        <taxon>rosids</taxon>
        <taxon>fabids</taxon>
        <taxon>Fabales</taxon>
        <taxon>Fabaceae</taxon>
        <taxon>Papilionoideae</taxon>
        <taxon>50 kb inversion clade</taxon>
        <taxon>dalbergioids sensu lato</taxon>
        <taxon>Dalbergieae</taxon>
        <taxon>Pterocarpus clade</taxon>
        <taxon>Arachis</taxon>
    </lineage>
</organism>
<comment type="caution">
    <text evidence="2">The sequence shown here is derived from an EMBL/GenBank/DDBJ whole genome shotgun (WGS) entry which is preliminary data.</text>
</comment>
<sequence length="426" mass="48713">MFSNRFSSYMSGNDDIARCTDSLDARGELSHDVLMPNNLYCLPENGERCALRVVMKLGFEDVLDVVGIGGDAFIEDVEVDASGATRVTVTLWLDLGDEEEEGEDGKENYESEEGEYKCLAIKYYEKNILERIGNMVGRILKVDSNTADKYRGKFARMCAELDLTTPLISQYSINRKQAEPPTRAPVVEEATRKAEKEVANGIGETKEKERTLGISKNKKGIKENDILEEHFGRWMVVQHTIHGKSNKKGDTDKSSGAKRENNGKGDKTVVKKTPGSRFAILNEENPKESEANHLQQANEDIEYPRELHPPDSHSIESMIMVKKIFLFEAKIIEKVEERMKEEEELKNEASHIRDPEGSDMGEQISLEGDEMQLEQFEVMWKMHPEYEEFVNQKWDRGARLNQALVMLMNDLKQWNRDVFGYVEREK</sequence>
<reference evidence="2 3" key="1">
    <citation type="submission" date="2019-01" db="EMBL/GenBank/DDBJ databases">
        <title>Sequencing of cultivated peanut Arachis hypogaea provides insights into genome evolution and oil improvement.</title>
        <authorList>
            <person name="Chen X."/>
        </authorList>
    </citation>
    <scope>NUCLEOTIDE SEQUENCE [LARGE SCALE GENOMIC DNA]</scope>
    <source>
        <strain evidence="3">cv. Fuhuasheng</strain>
        <tissue evidence="2">Leaves</tissue>
    </source>
</reference>
<accession>A0A444X677</accession>
<gene>
    <name evidence="2" type="ORF">Ahy_B10g104681</name>
</gene>
<dbReference type="AlphaFoldDB" id="A0A444X677"/>
<dbReference type="EMBL" id="SDMP01000020">
    <property type="protein sequence ID" value="RYQ85188.1"/>
    <property type="molecule type" value="Genomic_DNA"/>
</dbReference>
<dbReference type="Proteomes" id="UP000289738">
    <property type="component" value="Chromosome B10"/>
</dbReference>
<name>A0A444X677_ARAHY</name>
<protein>
    <recommendedName>
        <fullName evidence="4">DUF4283 domain-containing protein</fullName>
    </recommendedName>
</protein>
<keyword evidence="3" id="KW-1185">Reference proteome</keyword>
<evidence type="ECO:0008006" key="4">
    <source>
        <dbReference type="Google" id="ProtNLM"/>
    </source>
</evidence>